<dbReference type="Proteomes" id="UP000233837">
    <property type="component" value="Unassembled WGS sequence"/>
</dbReference>
<keyword evidence="5" id="KW-0805">Transcription regulation</keyword>
<evidence type="ECO:0000256" key="7">
    <source>
        <dbReference type="ARBA" id="ARBA00023242"/>
    </source>
</evidence>
<evidence type="ECO:0000313" key="11">
    <source>
        <dbReference type="EMBL" id="PKU67180.1"/>
    </source>
</evidence>
<evidence type="ECO:0000256" key="9">
    <source>
        <dbReference type="SAM" id="MobiDB-lite"/>
    </source>
</evidence>
<protein>
    <submittedName>
        <fullName evidence="11">Transcriptional regulator TAC1</fullName>
    </submittedName>
</protein>
<dbReference type="AlphaFoldDB" id="A0A2I0VUU6"/>
<dbReference type="GO" id="GO:0005634">
    <property type="term" value="C:nucleus"/>
    <property type="evidence" value="ECO:0007669"/>
    <property type="project" value="UniProtKB-SubCell"/>
</dbReference>
<dbReference type="InterPro" id="IPR013087">
    <property type="entry name" value="Znf_C2H2_type"/>
</dbReference>
<evidence type="ECO:0000256" key="4">
    <source>
        <dbReference type="ARBA" id="ARBA00022833"/>
    </source>
</evidence>
<proteinExistence type="predicted"/>
<keyword evidence="12" id="KW-1185">Reference proteome</keyword>
<dbReference type="SUPFAM" id="SSF57667">
    <property type="entry name" value="beta-beta-alpha zinc fingers"/>
    <property type="match status" value="1"/>
</dbReference>
<feature type="domain" description="C2H2-type" evidence="10">
    <location>
        <begin position="36"/>
        <end position="63"/>
    </location>
</feature>
<dbReference type="Gene3D" id="3.30.160.60">
    <property type="entry name" value="Classic Zinc Finger"/>
    <property type="match status" value="1"/>
</dbReference>
<dbReference type="GO" id="GO:0008270">
    <property type="term" value="F:zinc ion binding"/>
    <property type="evidence" value="ECO:0007669"/>
    <property type="project" value="UniProtKB-KW"/>
</dbReference>
<evidence type="ECO:0000259" key="10">
    <source>
        <dbReference type="PROSITE" id="PS50157"/>
    </source>
</evidence>
<evidence type="ECO:0000256" key="8">
    <source>
        <dbReference type="PROSITE-ProRule" id="PRU00042"/>
    </source>
</evidence>
<name>A0A2I0VUU6_9ASPA</name>
<evidence type="ECO:0000313" key="12">
    <source>
        <dbReference type="Proteomes" id="UP000233837"/>
    </source>
</evidence>
<dbReference type="PANTHER" id="PTHR45801">
    <property type="entry name" value="OS07G0101800 PROTEIN"/>
    <property type="match status" value="1"/>
</dbReference>
<evidence type="ECO:0000256" key="6">
    <source>
        <dbReference type="ARBA" id="ARBA00023163"/>
    </source>
</evidence>
<reference evidence="11 12" key="2">
    <citation type="journal article" date="2017" name="Nature">
        <title>The Apostasia genome and the evolution of orchids.</title>
        <authorList>
            <person name="Zhang G.Q."/>
            <person name="Liu K.W."/>
            <person name="Li Z."/>
            <person name="Lohaus R."/>
            <person name="Hsiao Y.Y."/>
            <person name="Niu S.C."/>
            <person name="Wang J.Y."/>
            <person name="Lin Y.C."/>
            <person name="Xu Q."/>
            <person name="Chen L.J."/>
            <person name="Yoshida K."/>
            <person name="Fujiwara S."/>
            <person name="Wang Z.W."/>
            <person name="Zhang Y.Q."/>
            <person name="Mitsuda N."/>
            <person name="Wang M."/>
            <person name="Liu G.H."/>
            <person name="Pecoraro L."/>
            <person name="Huang H.X."/>
            <person name="Xiao X.J."/>
            <person name="Lin M."/>
            <person name="Wu X.Y."/>
            <person name="Wu W.L."/>
            <person name="Chen Y.Y."/>
            <person name="Chang S.B."/>
            <person name="Sakamoto S."/>
            <person name="Ohme-Takagi M."/>
            <person name="Yagi M."/>
            <person name="Zeng S.J."/>
            <person name="Shen C.Y."/>
            <person name="Yeh C.M."/>
            <person name="Luo Y.B."/>
            <person name="Tsai W.C."/>
            <person name="Van de Peer Y."/>
            <person name="Liu Z.J."/>
        </authorList>
    </citation>
    <scope>NUCLEOTIDE SEQUENCE [LARGE SCALE GENOMIC DNA]</scope>
    <source>
        <tissue evidence="11">The whole plant</tissue>
    </source>
</reference>
<evidence type="ECO:0000256" key="1">
    <source>
        <dbReference type="ARBA" id="ARBA00004123"/>
    </source>
</evidence>
<keyword evidence="7" id="KW-0539">Nucleus</keyword>
<reference evidence="11 12" key="1">
    <citation type="journal article" date="2016" name="Sci. Rep.">
        <title>The Dendrobium catenatum Lindl. genome sequence provides insights into polysaccharide synthase, floral development and adaptive evolution.</title>
        <authorList>
            <person name="Zhang G.Q."/>
            <person name="Xu Q."/>
            <person name="Bian C."/>
            <person name="Tsai W.C."/>
            <person name="Yeh C.M."/>
            <person name="Liu K.W."/>
            <person name="Yoshida K."/>
            <person name="Zhang L.S."/>
            <person name="Chang S.B."/>
            <person name="Chen F."/>
            <person name="Shi Y."/>
            <person name="Su Y.Y."/>
            <person name="Zhang Y.Q."/>
            <person name="Chen L.J."/>
            <person name="Yin Y."/>
            <person name="Lin M."/>
            <person name="Huang H."/>
            <person name="Deng H."/>
            <person name="Wang Z.W."/>
            <person name="Zhu S.L."/>
            <person name="Zhao X."/>
            <person name="Deng C."/>
            <person name="Niu S.C."/>
            <person name="Huang J."/>
            <person name="Wang M."/>
            <person name="Liu G.H."/>
            <person name="Yang H.J."/>
            <person name="Xiao X.J."/>
            <person name="Hsiao Y.Y."/>
            <person name="Wu W.L."/>
            <person name="Chen Y.Y."/>
            <person name="Mitsuda N."/>
            <person name="Ohme-Takagi M."/>
            <person name="Luo Y.B."/>
            <person name="Van de Peer Y."/>
            <person name="Liu Z.J."/>
        </authorList>
    </citation>
    <scope>NUCLEOTIDE SEQUENCE [LARGE SCALE GENOMIC DNA]</scope>
    <source>
        <tissue evidence="11">The whole plant</tissue>
    </source>
</reference>
<dbReference type="PANTHER" id="PTHR45801:SF117">
    <property type="entry name" value="OS07G0417400 PROTEIN"/>
    <property type="match status" value="1"/>
</dbReference>
<comment type="subcellular location">
    <subcellularLocation>
        <location evidence="1">Nucleus</location>
    </subcellularLocation>
</comment>
<keyword evidence="3 8" id="KW-0863">Zinc-finger</keyword>
<dbReference type="InterPro" id="IPR036236">
    <property type="entry name" value="Znf_C2H2_sf"/>
</dbReference>
<dbReference type="EMBL" id="KZ503216">
    <property type="protein sequence ID" value="PKU67180.1"/>
    <property type="molecule type" value="Genomic_DNA"/>
</dbReference>
<dbReference type="PROSITE" id="PS00028">
    <property type="entry name" value="ZINC_FINGER_C2H2_1"/>
    <property type="match status" value="1"/>
</dbReference>
<evidence type="ECO:0000256" key="5">
    <source>
        <dbReference type="ARBA" id="ARBA00023015"/>
    </source>
</evidence>
<feature type="region of interest" description="Disordered" evidence="9">
    <location>
        <begin position="92"/>
        <end position="122"/>
    </location>
</feature>
<gene>
    <name evidence="11" type="primary">TAC1</name>
    <name evidence="11" type="ORF">MA16_Dca013604</name>
</gene>
<dbReference type="PROSITE" id="PS50157">
    <property type="entry name" value="ZINC_FINGER_C2H2_2"/>
    <property type="match status" value="1"/>
</dbReference>
<keyword evidence="6" id="KW-0804">Transcription</keyword>
<sequence length="152" mass="16952">MQTDSPNGEVDPGGAASATMTAFAGGNSSSSHIRSYECNFCKRGFLNAQALGGHMNIHRRNRANKAMMKPGSTYNYQSNIIPQYFGSDYEYSASSSKGNIDMKKRREDDGTVNETEKRKLDMQAGEELDLELRLWSDGTARNKDSTRLKDFF</sequence>
<keyword evidence="4" id="KW-0862">Zinc</keyword>
<keyword evidence="2" id="KW-0479">Metal-binding</keyword>
<dbReference type="InterPro" id="IPR052426">
    <property type="entry name" value="Plant_dev_regulator"/>
</dbReference>
<evidence type="ECO:0000256" key="3">
    <source>
        <dbReference type="ARBA" id="ARBA00022771"/>
    </source>
</evidence>
<accession>A0A2I0VUU6</accession>
<organism evidence="11 12">
    <name type="scientific">Dendrobium catenatum</name>
    <dbReference type="NCBI Taxonomy" id="906689"/>
    <lineage>
        <taxon>Eukaryota</taxon>
        <taxon>Viridiplantae</taxon>
        <taxon>Streptophyta</taxon>
        <taxon>Embryophyta</taxon>
        <taxon>Tracheophyta</taxon>
        <taxon>Spermatophyta</taxon>
        <taxon>Magnoliopsida</taxon>
        <taxon>Liliopsida</taxon>
        <taxon>Asparagales</taxon>
        <taxon>Orchidaceae</taxon>
        <taxon>Epidendroideae</taxon>
        <taxon>Malaxideae</taxon>
        <taxon>Dendrobiinae</taxon>
        <taxon>Dendrobium</taxon>
    </lineage>
</organism>
<evidence type="ECO:0000256" key="2">
    <source>
        <dbReference type="ARBA" id="ARBA00022723"/>
    </source>
</evidence>
<feature type="compositionally biased region" description="Basic and acidic residues" evidence="9">
    <location>
        <begin position="100"/>
        <end position="121"/>
    </location>
</feature>